<keyword evidence="3" id="KW-1185">Reference proteome</keyword>
<proteinExistence type="predicted"/>
<feature type="region of interest" description="Disordered" evidence="1">
    <location>
        <begin position="195"/>
        <end position="218"/>
    </location>
</feature>
<evidence type="ECO:0000256" key="1">
    <source>
        <dbReference type="SAM" id="MobiDB-lite"/>
    </source>
</evidence>
<accession>A0A9P5PTT1</accession>
<dbReference type="AlphaFoldDB" id="A0A9P5PTT1"/>
<name>A0A9P5PTT1_9AGAR</name>
<evidence type="ECO:0000313" key="3">
    <source>
        <dbReference type="Proteomes" id="UP000772434"/>
    </source>
</evidence>
<reference evidence="2" key="1">
    <citation type="submission" date="2020-11" db="EMBL/GenBank/DDBJ databases">
        <authorList>
            <consortium name="DOE Joint Genome Institute"/>
            <person name="Ahrendt S."/>
            <person name="Riley R."/>
            <person name="Andreopoulos W."/>
            <person name="Labutti K."/>
            <person name="Pangilinan J."/>
            <person name="Ruiz-Duenas F.J."/>
            <person name="Barrasa J.M."/>
            <person name="Sanchez-Garcia M."/>
            <person name="Camarero S."/>
            <person name="Miyauchi S."/>
            <person name="Serrano A."/>
            <person name="Linde D."/>
            <person name="Babiker R."/>
            <person name="Drula E."/>
            <person name="Ayuso-Fernandez I."/>
            <person name="Pacheco R."/>
            <person name="Padilla G."/>
            <person name="Ferreira P."/>
            <person name="Barriuso J."/>
            <person name="Kellner H."/>
            <person name="Castanera R."/>
            <person name="Alfaro M."/>
            <person name="Ramirez L."/>
            <person name="Pisabarro A.G."/>
            <person name="Kuo A."/>
            <person name="Tritt A."/>
            <person name="Lipzen A."/>
            <person name="He G."/>
            <person name="Yan M."/>
            <person name="Ng V."/>
            <person name="Cullen D."/>
            <person name="Martin F."/>
            <person name="Rosso M.-N."/>
            <person name="Henrissat B."/>
            <person name="Hibbett D."/>
            <person name="Martinez A.T."/>
            <person name="Grigoriev I.V."/>
        </authorList>
    </citation>
    <scope>NUCLEOTIDE SEQUENCE</scope>
    <source>
        <strain evidence="2">AH 40177</strain>
    </source>
</reference>
<dbReference type="EMBL" id="JADNRY010000055">
    <property type="protein sequence ID" value="KAF9069022.1"/>
    <property type="molecule type" value="Genomic_DNA"/>
</dbReference>
<protein>
    <submittedName>
        <fullName evidence="2">Uncharacterized protein</fullName>
    </submittedName>
</protein>
<evidence type="ECO:0000313" key="2">
    <source>
        <dbReference type="EMBL" id="KAF9069022.1"/>
    </source>
</evidence>
<feature type="region of interest" description="Disordered" evidence="1">
    <location>
        <begin position="32"/>
        <end position="68"/>
    </location>
</feature>
<gene>
    <name evidence="2" type="ORF">BDP27DRAFT_1421447</name>
</gene>
<comment type="caution">
    <text evidence="2">The sequence shown here is derived from an EMBL/GenBank/DDBJ whole genome shotgun (WGS) entry which is preliminary data.</text>
</comment>
<sequence>MASSNQFSSFSLLNYKHDASKLEKSMMKLTEFRPKLKRNRKSKKDAEPTFAVPDYPAVHQHSGPSTSPVLLPPLPPSPRITTFLPATPLQTRVDCVDLLPGISGLDLDEPFVSPVQHRSFRSTALFDSSYPLLENVERVVTNNIQSLGIGHQATQQVGTDPAHVPTLAAGGWAPVAAGPPVFGVGHATTTLPSYQSGYRLSPLTAPPSRLPDSPGCLG</sequence>
<organism evidence="2 3">
    <name type="scientific">Rhodocollybia butyracea</name>
    <dbReference type="NCBI Taxonomy" id="206335"/>
    <lineage>
        <taxon>Eukaryota</taxon>
        <taxon>Fungi</taxon>
        <taxon>Dikarya</taxon>
        <taxon>Basidiomycota</taxon>
        <taxon>Agaricomycotina</taxon>
        <taxon>Agaricomycetes</taxon>
        <taxon>Agaricomycetidae</taxon>
        <taxon>Agaricales</taxon>
        <taxon>Marasmiineae</taxon>
        <taxon>Omphalotaceae</taxon>
        <taxon>Rhodocollybia</taxon>
    </lineage>
</organism>
<dbReference type="Proteomes" id="UP000772434">
    <property type="component" value="Unassembled WGS sequence"/>
</dbReference>